<name>A0AAD1M4F4_9MYCO</name>
<dbReference type="AlphaFoldDB" id="A0AAD1M4F4"/>
<keyword evidence="2" id="KW-1185">Reference proteome</keyword>
<dbReference type="EMBL" id="AP022560">
    <property type="protein sequence ID" value="BBX00033.1"/>
    <property type="molecule type" value="Genomic_DNA"/>
</dbReference>
<reference evidence="1 2" key="1">
    <citation type="journal article" date="2019" name="Emerg. Microbes Infect.">
        <title>Comprehensive subspecies identification of 175 nontuberculous mycobacteria species based on 7547 genomic profiles.</title>
        <authorList>
            <person name="Matsumoto Y."/>
            <person name="Kinjo T."/>
            <person name="Motooka D."/>
            <person name="Nabeya D."/>
            <person name="Jung N."/>
            <person name="Uechi K."/>
            <person name="Horii T."/>
            <person name="Iida T."/>
            <person name="Fujita J."/>
            <person name="Nakamura S."/>
        </authorList>
    </citation>
    <scope>NUCLEOTIDE SEQUENCE [LARGE SCALE GENOMIC DNA]</scope>
    <source>
        <strain evidence="1 2">JCM 6375</strain>
    </source>
</reference>
<gene>
    <name evidence="1" type="ORF">MMOR_09690</name>
</gene>
<evidence type="ECO:0000313" key="1">
    <source>
        <dbReference type="EMBL" id="BBX00033.1"/>
    </source>
</evidence>
<accession>A0AAD1M4F4</accession>
<evidence type="ECO:0008006" key="3">
    <source>
        <dbReference type="Google" id="ProtNLM"/>
    </source>
</evidence>
<dbReference type="Gene3D" id="3.40.50.12780">
    <property type="entry name" value="N-terminal domain of ligase-like"/>
    <property type="match status" value="1"/>
</dbReference>
<sequence length="464" mass="51585">MVDLFDELPAWHPDDVYALDPAEVSELQLRALRERFDDLMPRVRAVSHLADDLGVTRLDALDDVLPLCLPHTLYKSYSARYIEEGRYDRMSQWLSGLTTERVAEVDVDRCDSLESWLSALEAATSIWPNVSSGTSGKVSFFPRSTHEADVFALLVLQSFRGFGNEQDSGLHTGEPEWFAPIPMATGRQNMPRMFDLLRRHCYGGDGSRMHMLGDGHWDVDMLWLWGRQRAAEARGETAPPVLTPALERVRDNLVDAQKRAAGSAERFLDELLDDFCGRRVVVFGPTGTMVDLAAKAAARGRRTEFSADSFIITAGGSGSKGAEFPDGWRELLASVFDGPFHDFYGMSEMTALSRLCAAGYFHLPPTVIPFVIDPQTSEPLPRAGVRTGRLALFDLAVRTHWGGAISGDRVTIDWDAECECGRRGPRISNDVQRYSQLRDDDKITCAKSPGAYERAADTLLGVHR</sequence>
<protein>
    <recommendedName>
        <fullName evidence="3">Acyl-protein synthetase LuxE domain-containing protein</fullName>
    </recommendedName>
</protein>
<proteinExistence type="predicted"/>
<dbReference type="KEGG" id="mmor:MMOR_09690"/>
<dbReference type="InterPro" id="IPR042099">
    <property type="entry name" value="ANL_N_sf"/>
</dbReference>
<organism evidence="1 2">
    <name type="scientific">Mycolicibacterium moriokaense</name>
    <dbReference type="NCBI Taxonomy" id="39691"/>
    <lineage>
        <taxon>Bacteria</taxon>
        <taxon>Bacillati</taxon>
        <taxon>Actinomycetota</taxon>
        <taxon>Actinomycetes</taxon>
        <taxon>Mycobacteriales</taxon>
        <taxon>Mycobacteriaceae</taxon>
        <taxon>Mycolicibacterium</taxon>
    </lineage>
</organism>
<evidence type="ECO:0000313" key="2">
    <source>
        <dbReference type="Proteomes" id="UP000466681"/>
    </source>
</evidence>
<dbReference type="RefSeq" id="WP_083156595.1">
    <property type="nucleotide sequence ID" value="NZ_AP022560.1"/>
</dbReference>
<dbReference type="Proteomes" id="UP000466681">
    <property type="component" value="Chromosome"/>
</dbReference>